<comment type="caution">
    <text evidence="1">The sequence shown here is derived from an EMBL/GenBank/DDBJ whole genome shotgun (WGS) entry which is preliminary data.</text>
</comment>
<sequence length="98" mass="10633">MVPINLCFPIPCGTTSLLYIQDFPSLLLVVSQTACFHHAFPAASPERPFRPTVFSCSVPGLSLSVHPQILAPSPHCIIHSFSTGFESSSECADFLQQN</sequence>
<dbReference type="EMBL" id="BMAW01098118">
    <property type="protein sequence ID" value="GFS83104.1"/>
    <property type="molecule type" value="Genomic_DNA"/>
</dbReference>
<evidence type="ECO:0000313" key="1">
    <source>
        <dbReference type="EMBL" id="GFS83104.1"/>
    </source>
</evidence>
<dbReference type="AlphaFoldDB" id="A0A8X6MXW2"/>
<evidence type="ECO:0000313" key="2">
    <source>
        <dbReference type="Proteomes" id="UP000887013"/>
    </source>
</evidence>
<organism evidence="1 2">
    <name type="scientific">Nephila pilipes</name>
    <name type="common">Giant wood spider</name>
    <name type="synonym">Nephila maculata</name>
    <dbReference type="NCBI Taxonomy" id="299642"/>
    <lineage>
        <taxon>Eukaryota</taxon>
        <taxon>Metazoa</taxon>
        <taxon>Ecdysozoa</taxon>
        <taxon>Arthropoda</taxon>
        <taxon>Chelicerata</taxon>
        <taxon>Arachnida</taxon>
        <taxon>Araneae</taxon>
        <taxon>Araneomorphae</taxon>
        <taxon>Entelegynae</taxon>
        <taxon>Araneoidea</taxon>
        <taxon>Nephilidae</taxon>
        <taxon>Nephila</taxon>
    </lineage>
</organism>
<protein>
    <submittedName>
        <fullName evidence="1">Uncharacterized protein</fullName>
    </submittedName>
</protein>
<dbReference type="Proteomes" id="UP000887013">
    <property type="component" value="Unassembled WGS sequence"/>
</dbReference>
<gene>
    <name evidence="1" type="ORF">NPIL_638411</name>
</gene>
<keyword evidence="2" id="KW-1185">Reference proteome</keyword>
<accession>A0A8X6MXW2</accession>
<reference evidence="1" key="1">
    <citation type="submission" date="2020-08" db="EMBL/GenBank/DDBJ databases">
        <title>Multicomponent nature underlies the extraordinary mechanical properties of spider dragline silk.</title>
        <authorList>
            <person name="Kono N."/>
            <person name="Nakamura H."/>
            <person name="Mori M."/>
            <person name="Yoshida Y."/>
            <person name="Ohtoshi R."/>
            <person name="Malay A.D."/>
            <person name="Moran D.A.P."/>
            <person name="Tomita M."/>
            <person name="Numata K."/>
            <person name="Arakawa K."/>
        </authorList>
    </citation>
    <scope>NUCLEOTIDE SEQUENCE</scope>
</reference>
<proteinExistence type="predicted"/>
<name>A0A8X6MXW2_NEPPI</name>